<organism evidence="2 3">
    <name type="scientific">Phytophthora boehmeriae</name>
    <dbReference type="NCBI Taxonomy" id="109152"/>
    <lineage>
        <taxon>Eukaryota</taxon>
        <taxon>Sar</taxon>
        <taxon>Stramenopiles</taxon>
        <taxon>Oomycota</taxon>
        <taxon>Peronosporomycetes</taxon>
        <taxon>Peronosporales</taxon>
        <taxon>Peronosporaceae</taxon>
        <taxon>Phytophthora</taxon>
    </lineage>
</organism>
<reference evidence="2" key="1">
    <citation type="submission" date="2021-02" db="EMBL/GenBank/DDBJ databases">
        <authorList>
            <person name="Palmer J.M."/>
        </authorList>
    </citation>
    <scope>NUCLEOTIDE SEQUENCE</scope>
    <source>
        <strain evidence="2">SCRP23</strain>
    </source>
</reference>
<comment type="caution">
    <text evidence="2">The sequence shown here is derived from an EMBL/GenBank/DDBJ whole genome shotgun (WGS) entry which is preliminary data.</text>
</comment>
<evidence type="ECO:0008006" key="4">
    <source>
        <dbReference type="Google" id="ProtNLM"/>
    </source>
</evidence>
<dbReference type="EMBL" id="JAGDFL010000040">
    <property type="protein sequence ID" value="KAG7399985.1"/>
    <property type="molecule type" value="Genomic_DNA"/>
</dbReference>
<name>A0A8T1X258_9STRA</name>
<evidence type="ECO:0000313" key="2">
    <source>
        <dbReference type="EMBL" id="KAG7399985.1"/>
    </source>
</evidence>
<dbReference type="Proteomes" id="UP000693981">
    <property type="component" value="Unassembled WGS sequence"/>
</dbReference>
<gene>
    <name evidence="2" type="ORF">PHYBOEH_007326</name>
</gene>
<protein>
    <recommendedName>
        <fullName evidence="4">CUE domain-containing protein</fullName>
    </recommendedName>
</protein>
<evidence type="ECO:0000256" key="1">
    <source>
        <dbReference type="SAM" id="MobiDB-lite"/>
    </source>
</evidence>
<feature type="region of interest" description="Disordered" evidence="1">
    <location>
        <begin position="110"/>
        <end position="147"/>
    </location>
</feature>
<feature type="compositionally biased region" description="Low complexity" evidence="1">
    <location>
        <begin position="271"/>
        <end position="282"/>
    </location>
</feature>
<accession>A0A8T1X258</accession>
<feature type="region of interest" description="Disordered" evidence="1">
    <location>
        <begin position="258"/>
        <end position="298"/>
    </location>
</feature>
<evidence type="ECO:0000313" key="3">
    <source>
        <dbReference type="Proteomes" id="UP000693981"/>
    </source>
</evidence>
<proteinExistence type="predicted"/>
<dbReference type="OrthoDB" id="72070at2759"/>
<keyword evidence="3" id="KW-1185">Reference proteome</keyword>
<dbReference type="AlphaFoldDB" id="A0A8T1X258"/>
<feature type="compositionally biased region" description="Acidic residues" evidence="1">
    <location>
        <begin position="119"/>
        <end position="141"/>
    </location>
</feature>
<sequence length="497" mass="55378">METLRGVFPGVPTSALLRVLEICDQSVAVASTWLLENDWEELMTQEEEEQETAATEDDNVTSEVTSEVTQAPAPATTQAAAPPIYERVYYARRSSDVTATAERGGTGYYARRSAQLAAESEEDEGDEEEEEDEEDEDEMYYEEGRLRGSAQIPPLTKRVKMTDSKSGEPGNDDFWIAFDDQVMTKNMIELLNTTLSKLAHSKVVLLNRPAKDLDEGTATTKLESIMSAMEGVAAGDEAASENSPSDPTVRDVSELLNEDKPNPASLQNAKRSTSSSPTAARSNMFVGQKRKRKEEAADNSPEGFFAHFFPVSDLDMVWRSVMHAHLLKGRFGEKIEFHASSGAAKQDFDEMVHIQNSTLSSRAASLGFPPFSNLKCCLLLPCLSREEDILRIGKNLHSILKIQGSLYYGRIDHVRGDSSERRDHVDLLSEDGSITEELFRGFARYRIKKEEETPTTETTKDAKVAMDPYMGYPQPRTESYCLQTLDSDRWSTLLSSK</sequence>
<feature type="compositionally biased region" description="Low complexity" evidence="1">
    <location>
        <begin position="69"/>
        <end position="79"/>
    </location>
</feature>
<feature type="region of interest" description="Disordered" evidence="1">
    <location>
        <begin position="46"/>
        <end position="79"/>
    </location>
</feature>
<feature type="compositionally biased region" description="Acidic residues" evidence="1">
    <location>
        <begin position="46"/>
        <end position="60"/>
    </location>
</feature>